<protein>
    <submittedName>
        <fullName evidence="3">Predicted oxidoreductase, contains short-chain dehydrogenase (SDR) and DUF2520 domains</fullName>
    </submittedName>
</protein>
<dbReference type="PANTHER" id="PTHR40459">
    <property type="entry name" value="CONSERVED HYPOTHETICAL ALANINE AND LEUCINE RICH PROTEIN"/>
    <property type="match status" value="1"/>
</dbReference>
<dbReference type="AlphaFoldDB" id="A0A1M6L8J6"/>
<feature type="domain" description="DUF2520" evidence="2">
    <location>
        <begin position="126"/>
        <end position="250"/>
    </location>
</feature>
<dbReference type="OrthoDB" id="9810755at2"/>
<reference evidence="3 4" key="1">
    <citation type="submission" date="2016-11" db="EMBL/GenBank/DDBJ databases">
        <authorList>
            <person name="Jaros S."/>
            <person name="Januszkiewicz K."/>
            <person name="Wedrychowicz H."/>
        </authorList>
    </citation>
    <scope>NUCLEOTIDE SEQUENCE [LARGE SCALE GENOMIC DNA]</scope>
    <source>
        <strain evidence="3 4">DSM 27063</strain>
    </source>
</reference>
<sequence length="258" mass="29299">MSHRFVFLGAGNLATHLAVELHRKGFFIGQVYSRTEKSAKELADKLETNFTTSVQEILPDADVYFVALKDSAFEEVLPHINFQNKLVVHCSGSMPLSSLQNYSGNIGVLYPLQTFSKERKVDFSEIPVFIEGNSPQNEKMLRRIAEKISARVSVLNSEQRLHLHVAAVFACNFVNHFYAIAGEMLKSQNVPIQVLNPLIMETARKVQEMDPGKAQTGPAVRFDHNVIEKHLDTLNDFPEFKKIYKMVSENIYKFHQNT</sequence>
<evidence type="ECO:0000259" key="2">
    <source>
        <dbReference type="Pfam" id="PF10728"/>
    </source>
</evidence>
<dbReference type="STRING" id="1168035.SAMN05444280_1264"/>
<gene>
    <name evidence="3" type="ORF">SAMN05444280_1264</name>
</gene>
<accession>A0A1M6L8J6</accession>
<organism evidence="3 4">
    <name type="scientific">Tangfeifania diversioriginum</name>
    <dbReference type="NCBI Taxonomy" id="1168035"/>
    <lineage>
        <taxon>Bacteria</taxon>
        <taxon>Pseudomonadati</taxon>
        <taxon>Bacteroidota</taxon>
        <taxon>Bacteroidia</taxon>
        <taxon>Marinilabiliales</taxon>
        <taxon>Prolixibacteraceae</taxon>
        <taxon>Tangfeifania</taxon>
    </lineage>
</organism>
<dbReference type="EMBL" id="FQZE01000026">
    <property type="protein sequence ID" value="SHJ67511.1"/>
    <property type="molecule type" value="Genomic_DNA"/>
</dbReference>
<dbReference type="Gene3D" id="1.10.1040.20">
    <property type="entry name" value="ProC-like, C-terminal domain"/>
    <property type="match status" value="1"/>
</dbReference>
<feature type="domain" description="Pyrroline-5-carboxylate reductase catalytic N-terminal" evidence="1">
    <location>
        <begin position="5"/>
        <end position="90"/>
    </location>
</feature>
<proteinExistence type="predicted"/>
<evidence type="ECO:0000259" key="1">
    <source>
        <dbReference type="Pfam" id="PF03807"/>
    </source>
</evidence>
<dbReference type="InterPro" id="IPR008927">
    <property type="entry name" value="6-PGluconate_DH-like_C_sf"/>
</dbReference>
<dbReference type="InterPro" id="IPR018931">
    <property type="entry name" value="DUF2520"/>
</dbReference>
<dbReference type="InterPro" id="IPR036291">
    <property type="entry name" value="NAD(P)-bd_dom_sf"/>
</dbReference>
<name>A0A1M6L8J6_9BACT</name>
<dbReference type="Proteomes" id="UP000184050">
    <property type="component" value="Unassembled WGS sequence"/>
</dbReference>
<dbReference type="Pfam" id="PF10728">
    <property type="entry name" value="DUF2520"/>
    <property type="match status" value="1"/>
</dbReference>
<dbReference type="RefSeq" id="WP_073171394.1">
    <property type="nucleotide sequence ID" value="NZ_FQZE01000026.1"/>
</dbReference>
<evidence type="ECO:0000313" key="3">
    <source>
        <dbReference type="EMBL" id="SHJ67511.1"/>
    </source>
</evidence>
<dbReference type="Pfam" id="PF03807">
    <property type="entry name" value="F420_oxidored"/>
    <property type="match status" value="1"/>
</dbReference>
<evidence type="ECO:0000313" key="4">
    <source>
        <dbReference type="Proteomes" id="UP000184050"/>
    </source>
</evidence>
<dbReference type="PANTHER" id="PTHR40459:SF1">
    <property type="entry name" value="CONSERVED HYPOTHETICAL ALANINE AND LEUCINE RICH PROTEIN"/>
    <property type="match status" value="1"/>
</dbReference>
<keyword evidence="4" id="KW-1185">Reference proteome</keyword>
<dbReference type="InterPro" id="IPR028939">
    <property type="entry name" value="P5C_Rdtase_cat_N"/>
</dbReference>
<dbReference type="SUPFAM" id="SSF48179">
    <property type="entry name" value="6-phosphogluconate dehydrogenase C-terminal domain-like"/>
    <property type="match status" value="1"/>
</dbReference>
<dbReference type="Gene3D" id="3.40.50.720">
    <property type="entry name" value="NAD(P)-binding Rossmann-like Domain"/>
    <property type="match status" value="1"/>
</dbReference>
<dbReference type="SUPFAM" id="SSF51735">
    <property type="entry name" value="NAD(P)-binding Rossmann-fold domains"/>
    <property type="match status" value="1"/>
</dbReference>
<dbReference type="InterPro" id="IPR037108">
    <property type="entry name" value="TM1727-like_C_sf"/>
</dbReference>